<dbReference type="Proteomes" id="UP000292120">
    <property type="component" value="Unassembled WGS sequence"/>
</dbReference>
<evidence type="ECO:0000259" key="2">
    <source>
        <dbReference type="Pfam" id="PF13719"/>
    </source>
</evidence>
<comment type="caution">
    <text evidence="3">The sequence shown here is derived from an EMBL/GenBank/DDBJ whole genome shotgun (WGS) entry which is preliminary data.</text>
</comment>
<feature type="domain" description="Zinc finger/thioredoxin putative" evidence="2">
    <location>
        <begin position="3"/>
        <end position="39"/>
    </location>
</feature>
<sequence length="492" mass="51877">MSLATRCTHCGTIFKVVQDQLKVSEGWVRCGRCHEVFNALEGLFDLEREAPPARSPAPNSASAPTPEHATAAPPAPPTASPPPVAPLPAPTAPVWSEPPAPAAPAPGLTQFDLDLPGSDRRSGVVSNATPQPHGAPPDAVESGYPETQETDALESRYLLPREDGAPVRKRRRRGGPDFADAEFPEHLVGDDPWDDSQPFEASQPAPAWPSASAAVRDAAAPPAMAASPVDASATTPAAMPAATAVNAAPSETDSPAEPPAARAAMPSAPAPLDDGFEPESALPPPSQRKGRPGTRGRAPQADAPEFIRVAERKALWSHPTVVGLMAGLSLMLTATLALQAAHHWRDTLAARQPALQPVLTAMCSALQCEIQPPMQLDDLQVDSVQLVRTASEGPDTYRLTAIVHNKADIALRWPQLDLTLTDPNGAVLVRRMFAVADARVVPLDAPASLRGDRPQDLPVPAAVPPGTQTTVQWQIKAPNLRLAGYTAELFYP</sequence>
<dbReference type="Pfam" id="PF13719">
    <property type="entry name" value="Zn_ribbon_5"/>
    <property type="match status" value="1"/>
</dbReference>
<feature type="compositionally biased region" description="Low complexity" evidence="1">
    <location>
        <begin position="201"/>
        <end position="219"/>
    </location>
</feature>
<dbReference type="Pfam" id="PF11906">
    <property type="entry name" value="DUF3426"/>
    <property type="match status" value="1"/>
</dbReference>
<dbReference type="RefSeq" id="WP_130966464.1">
    <property type="nucleotide sequence ID" value="NZ_SIXI01000001.1"/>
</dbReference>
<accession>A0A4Q9H488</accession>
<feature type="compositionally biased region" description="Low complexity" evidence="1">
    <location>
        <begin position="259"/>
        <end position="271"/>
    </location>
</feature>
<reference evidence="3 4" key="1">
    <citation type="submission" date="2019-02" db="EMBL/GenBank/DDBJ databases">
        <title>Aquabacterium sp. strain KMB7.</title>
        <authorList>
            <person name="Chen W.-M."/>
        </authorList>
    </citation>
    <scope>NUCLEOTIDE SEQUENCE [LARGE SCALE GENOMIC DNA]</scope>
    <source>
        <strain evidence="3 4">KMB7</strain>
    </source>
</reference>
<dbReference type="InterPro" id="IPR021834">
    <property type="entry name" value="DUF3426"/>
</dbReference>
<dbReference type="NCBIfam" id="TIGR02098">
    <property type="entry name" value="MJ0042_CXXC"/>
    <property type="match status" value="1"/>
</dbReference>
<proteinExistence type="predicted"/>
<dbReference type="EMBL" id="SIXI01000001">
    <property type="protein sequence ID" value="TBO34521.1"/>
    <property type="molecule type" value="Genomic_DNA"/>
</dbReference>
<evidence type="ECO:0000256" key="1">
    <source>
        <dbReference type="SAM" id="MobiDB-lite"/>
    </source>
</evidence>
<name>A0A4Q9H488_9BURK</name>
<protein>
    <submittedName>
        <fullName evidence="3">DUF3426 domain-containing protein</fullName>
    </submittedName>
</protein>
<dbReference type="InterPro" id="IPR011723">
    <property type="entry name" value="Znf/thioredoxin_put"/>
</dbReference>
<feature type="compositionally biased region" description="Pro residues" evidence="1">
    <location>
        <begin position="73"/>
        <end position="104"/>
    </location>
</feature>
<dbReference type="AlphaFoldDB" id="A0A4Q9H488"/>
<gene>
    <name evidence="3" type="ORF">EYS42_03700</name>
</gene>
<keyword evidence="4" id="KW-1185">Reference proteome</keyword>
<dbReference type="OrthoDB" id="5294582at2"/>
<feature type="region of interest" description="Disordered" evidence="1">
    <location>
        <begin position="50"/>
        <end position="219"/>
    </location>
</feature>
<feature type="compositionally biased region" description="Low complexity" evidence="1">
    <location>
        <begin position="56"/>
        <end position="72"/>
    </location>
</feature>
<organism evidence="3 4">
    <name type="scientific">Aquabacterium lacunae</name>
    <dbReference type="NCBI Taxonomy" id="2528630"/>
    <lineage>
        <taxon>Bacteria</taxon>
        <taxon>Pseudomonadati</taxon>
        <taxon>Pseudomonadota</taxon>
        <taxon>Betaproteobacteria</taxon>
        <taxon>Burkholderiales</taxon>
        <taxon>Aquabacterium</taxon>
    </lineage>
</organism>
<evidence type="ECO:0000313" key="3">
    <source>
        <dbReference type="EMBL" id="TBO34521.1"/>
    </source>
</evidence>
<evidence type="ECO:0000313" key="4">
    <source>
        <dbReference type="Proteomes" id="UP000292120"/>
    </source>
</evidence>
<feature type="region of interest" description="Disordered" evidence="1">
    <location>
        <begin position="243"/>
        <end position="304"/>
    </location>
</feature>